<proteinExistence type="predicted"/>
<name>A0A9W7WJD5_TRIRA</name>
<organism evidence="1 2">
    <name type="scientific">Triplophysa rosa</name>
    <name type="common">Cave loach</name>
    <dbReference type="NCBI Taxonomy" id="992332"/>
    <lineage>
        <taxon>Eukaryota</taxon>
        <taxon>Metazoa</taxon>
        <taxon>Chordata</taxon>
        <taxon>Craniata</taxon>
        <taxon>Vertebrata</taxon>
        <taxon>Euteleostomi</taxon>
        <taxon>Actinopterygii</taxon>
        <taxon>Neopterygii</taxon>
        <taxon>Teleostei</taxon>
        <taxon>Ostariophysi</taxon>
        <taxon>Cypriniformes</taxon>
        <taxon>Nemacheilidae</taxon>
        <taxon>Triplophysa</taxon>
    </lineage>
</organism>
<dbReference type="PANTHER" id="PTHR35350">
    <property type="entry name" value="HYPOTHETICAL LOC314168"/>
    <property type="match status" value="1"/>
</dbReference>
<dbReference type="EMBL" id="JAFHDT010000011">
    <property type="protein sequence ID" value="KAI7804047.1"/>
    <property type="molecule type" value="Genomic_DNA"/>
</dbReference>
<gene>
    <name evidence="1" type="ORF">IRJ41_021519</name>
</gene>
<accession>A0A9W7WJD5</accession>
<dbReference type="PANTHER" id="PTHR35350:SF1">
    <property type="entry name" value="HYPOTHETICAL LOC314168"/>
    <property type="match status" value="1"/>
</dbReference>
<dbReference type="AlphaFoldDB" id="A0A9W7WJD5"/>
<protein>
    <submittedName>
        <fullName evidence="1">Uncharacterized protein</fullName>
    </submittedName>
</protein>
<evidence type="ECO:0000313" key="1">
    <source>
        <dbReference type="EMBL" id="KAI7804047.1"/>
    </source>
</evidence>
<sequence>MSFKRRTSAVERDNLKQMLGEFTPMHLHTKKLAAADEEKLIMGNSNQVPTLGVLQKISSQKNLENRMEVHPLLDCLKIQESQDLNQKFTPLKHQYIQFVAGSPFATHMYTVKQLQLLKDLQKDEKLLLYLDATGSVVAKQNGYKRILYYALCCPVQSTTSGTTVAAAEMLSSDQSTPTIQHWLNCLNRDFTYMFKQSLQPQKIETDFSWAIIHATLQTFCQTNVHRYLQQCIEVCMEGKPCTFTVVHICAAHMLKLLCNKIAKAKCPRETRALFLHSFALIQNASKLADIQSLLQDICTVFSERNGLFTLDSLQALQTKIHDLPVIAAVDEEFEEKTLKEILTESTPKTIIHGSPFTKLLEKTLETQNTQVSGAVCSQVNPYYCPRLIEILKSYLATVPLWTGIMLHHLGKTRDTNTQAENWFRTTKVITLKNKLHRRPGDFIQIMYEFICGRIRGVSISSIRQSKVNQKDTDDSQIDLSLSQEEKWRKRREKKKKSKYYNPPKQMQSMESIYTSPPWCGRGQIAKKTISLRNTCTIDNLLYFLFLAMKKAPFLLSEIQNKQTFDRCFRLLLMVYNHFVMRQWSLGRISWLDQTSDQFKGKQLWDTFGTEQEFVVCHLKYTLQTTRQFVCNGHNCPNPAKEYKYDTVAVLCNDLSQLQESFDKWSFTEHYFNCTERRLGCVCHGRRAYTRRIFTNGMPAFIAVSIDSVVSSNGHPEMLPAAIQPAVIINSTRYKPVAITYHLSEKNHFIGFHRLSGDHWNLYDGMKERKQPGSGDQSATAEIMNSMFTSECTIGHILLLRTEVEQGEADKKTSHNDLDDTIIMISSDEEYGDGCIKTSADEEDDAVIIVHTLKLTSIIVF</sequence>
<comment type="caution">
    <text evidence="1">The sequence shown here is derived from an EMBL/GenBank/DDBJ whole genome shotgun (WGS) entry which is preliminary data.</text>
</comment>
<keyword evidence="2" id="KW-1185">Reference proteome</keyword>
<reference evidence="1" key="1">
    <citation type="submission" date="2021-02" db="EMBL/GenBank/DDBJ databases">
        <title>Comparative genomics reveals that relaxation of natural selection precedes convergent phenotypic evolution of cavefish.</title>
        <authorList>
            <person name="Peng Z."/>
        </authorList>
    </citation>
    <scope>NUCLEOTIDE SEQUENCE</scope>
    <source>
        <tissue evidence="1">Muscle</tissue>
    </source>
</reference>
<evidence type="ECO:0000313" key="2">
    <source>
        <dbReference type="Proteomes" id="UP001059041"/>
    </source>
</evidence>
<dbReference type="InterPro" id="IPR040029">
    <property type="entry name" value="C14orf28-like"/>
</dbReference>
<dbReference type="Proteomes" id="UP001059041">
    <property type="component" value="Linkage Group LG11"/>
</dbReference>